<dbReference type="PANTHER" id="PTHR12110:SF41">
    <property type="entry name" value="INOSOSE DEHYDRATASE"/>
    <property type="match status" value="1"/>
</dbReference>
<dbReference type="Pfam" id="PF01261">
    <property type="entry name" value="AP_endonuc_2"/>
    <property type="match status" value="1"/>
</dbReference>
<evidence type="ECO:0000259" key="1">
    <source>
        <dbReference type="Pfam" id="PF01261"/>
    </source>
</evidence>
<dbReference type="Gene3D" id="3.20.20.150">
    <property type="entry name" value="Divalent-metal-dependent TIM barrel enzymes"/>
    <property type="match status" value="1"/>
</dbReference>
<protein>
    <submittedName>
        <fullName evidence="2">Sugar phosphate isomerase/epimerase</fullName>
    </submittedName>
</protein>
<dbReference type="InterPro" id="IPR036237">
    <property type="entry name" value="Xyl_isomerase-like_sf"/>
</dbReference>
<dbReference type="PANTHER" id="PTHR12110">
    <property type="entry name" value="HYDROXYPYRUVATE ISOMERASE"/>
    <property type="match status" value="1"/>
</dbReference>
<name>A0A9D1F2Q1_9FIRM</name>
<evidence type="ECO:0000313" key="3">
    <source>
        <dbReference type="Proteomes" id="UP000823927"/>
    </source>
</evidence>
<feature type="domain" description="Xylose isomerase-like TIM barrel" evidence="1">
    <location>
        <begin position="23"/>
        <end position="268"/>
    </location>
</feature>
<dbReference type="GO" id="GO:0016853">
    <property type="term" value="F:isomerase activity"/>
    <property type="evidence" value="ECO:0007669"/>
    <property type="project" value="UniProtKB-KW"/>
</dbReference>
<dbReference type="InterPro" id="IPR013022">
    <property type="entry name" value="Xyl_isomerase-like_TIM-brl"/>
</dbReference>
<evidence type="ECO:0000313" key="2">
    <source>
        <dbReference type="EMBL" id="HIS46520.1"/>
    </source>
</evidence>
<dbReference type="Proteomes" id="UP000823927">
    <property type="component" value="Unassembled WGS sequence"/>
</dbReference>
<sequence>MLPVGLQLYSVRDDMEKDFNGTLKKVKEMGYEAVEFAGLFGRSAQEVKDAVESAGLIPLSAHVPFVEMMADPEGTMKTYSQIGCKYIVIPYLTEEYRPGCDKFQEVIDGARMLGEMANKYGMKLLYHNHDFEFAKLDGKYALDVLYDTIPADLLQTEIDTCWVNVAGEDPAAYVRKYTDRAPVVHLKDFFKSGQVSKMYELIGIEDEDESQKEEGIFEFRPLGHGLQDVPSLLKASEDAHASWVIVEQDMPSMDKTPMESVKMSIDYLNTIK</sequence>
<organism evidence="2 3">
    <name type="scientific">Candidatus Scybalocola faecigallinarum</name>
    <dbReference type="NCBI Taxonomy" id="2840941"/>
    <lineage>
        <taxon>Bacteria</taxon>
        <taxon>Bacillati</taxon>
        <taxon>Bacillota</taxon>
        <taxon>Clostridia</taxon>
        <taxon>Lachnospirales</taxon>
        <taxon>Lachnospiraceae</taxon>
        <taxon>Lachnospiraceae incertae sedis</taxon>
        <taxon>Candidatus Scybalocola (ex Gilroy et al. 2021)</taxon>
    </lineage>
</organism>
<dbReference type="SUPFAM" id="SSF51658">
    <property type="entry name" value="Xylose isomerase-like"/>
    <property type="match status" value="1"/>
</dbReference>
<proteinExistence type="predicted"/>
<keyword evidence="2" id="KW-0413">Isomerase</keyword>
<gene>
    <name evidence="2" type="ORF">IAB46_02995</name>
</gene>
<comment type="caution">
    <text evidence="2">The sequence shown here is derived from an EMBL/GenBank/DDBJ whole genome shotgun (WGS) entry which is preliminary data.</text>
</comment>
<accession>A0A9D1F2Q1</accession>
<reference evidence="2" key="1">
    <citation type="submission" date="2020-10" db="EMBL/GenBank/DDBJ databases">
        <authorList>
            <person name="Gilroy R."/>
        </authorList>
    </citation>
    <scope>NUCLEOTIDE SEQUENCE</scope>
    <source>
        <strain evidence="2">CHK178-757</strain>
    </source>
</reference>
<dbReference type="EMBL" id="DVIT01000013">
    <property type="protein sequence ID" value="HIS46520.1"/>
    <property type="molecule type" value="Genomic_DNA"/>
</dbReference>
<reference evidence="2" key="2">
    <citation type="journal article" date="2021" name="PeerJ">
        <title>Extensive microbial diversity within the chicken gut microbiome revealed by metagenomics and culture.</title>
        <authorList>
            <person name="Gilroy R."/>
            <person name="Ravi A."/>
            <person name="Getino M."/>
            <person name="Pursley I."/>
            <person name="Horton D.L."/>
            <person name="Alikhan N.F."/>
            <person name="Baker D."/>
            <person name="Gharbi K."/>
            <person name="Hall N."/>
            <person name="Watson M."/>
            <person name="Adriaenssens E.M."/>
            <person name="Foster-Nyarko E."/>
            <person name="Jarju S."/>
            <person name="Secka A."/>
            <person name="Antonio M."/>
            <person name="Oren A."/>
            <person name="Chaudhuri R.R."/>
            <person name="La Ragione R."/>
            <person name="Hildebrand F."/>
            <person name="Pallen M.J."/>
        </authorList>
    </citation>
    <scope>NUCLEOTIDE SEQUENCE</scope>
    <source>
        <strain evidence="2">CHK178-757</strain>
    </source>
</reference>
<dbReference type="InterPro" id="IPR050312">
    <property type="entry name" value="IolE/XylAMocC-like"/>
</dbReference>
<dbReference type="AlphaFoldDB" id="A0A9D1F2Q1"/>